<dbReference type="PATRIC" id="fig|136857.5.peg.16"/>
<name>A0A0G3H6L8_9CORY</name>
<evidence type="ECO:0000313" key="1">
    <source>
        <dbReference type="EMBL" id="AKK07488.1"/>
    </source>
</evidence>
<reference evidence="1 2" key="1">
    <citation type="journal article" date="2015" name="Genome Announc.">
        <title>Complete Genome Sequence of the Type Strain Corynebacterium testudinoris DSM 44614, Recovered from Necrotic Lesions in the Mouth of a Tortoise.</title>
        <authorList>
            <person name="Ruckert C."/>
            <person name="Kriete M."/>
            <person name="Jaenicke S."/>
            <person name="Winkler A."/>
            <person name="Tauch A."/>
        </authorList>
    </citation>
    <scope>NUCLEOTIDE SEQUENCE [LARGE SCALE GENOMIC DNA]</scope>
    <source>
        <strain evidence="1 2">DSM 44614</strain>
    </source>
</reference>
<proteinExistence type="predicted"/>
<reference evidence="2" key="2">
    <citation type="submission" date="2015-05" db="EMBL/GenBank/DDBJ databases">
        <title>Complete genome sequence of Corynebacterium testudinoris DSM 44614, recovered from necrotic lesions in the mouth of a tortoise.</title>
        <authorList>
            <person name="Ruckert C."/>
            <person name="Albersmeier A."/>
            <person name="Winkler A."/>
            <person name="Tauch A."/>
        </authorList>
    </citation>
    <scope>NUCLEOTIDE SEQUENCE [LARGE SCALE GENOMIC DNA]</scope>
    <source>
        <strain evidence="2">DSM 44614</strain>
    </source>
</reference>
<protein>
    <submittedName>
        <fullName evidence="1">Uncharacterized protein</fullName>
    </submittedName>
</protein>
<dbReference type="KEGG" id="cted:CTEST_00085"/>
<accession>A0A0G3H6L8</accession>
<sequence length="90" mass="10383">MIGISVIGEQRGSIGRYSAIFGYSSFDQFMEENCQLFRDGNVLHLLKEIKVRKARNEGRQLPYVGRTPWATTRRSRAPEGLWKAIHDFSH</sequence>
<organism evidence="1 2">
    <name type="scientific">Corynebacterium testudinoris</name>
    <dbReference type="NCBI Taxonomy" id="136857"/>
    <lineage>
        <taxon>Bacteria</taxon>
        <taxon>Bacillati</taxon>
        <taxon>Actinomycetota</taxon>
        <taxon>Actinomycetes</taxon>
        <taxon>Mycobacteriales</taxon>
        <taxon>Corynebacteriaceae</taxon>
        <taxon>Corynebacterium</taxon>
    </lineage>
</organism>
<dbReference type="EMBL" id="CP011545">
    <property type="protein sequence ID" value="AKK07488.1"/>
    <property type="molecule type" value="Genomic_DNA"/>
</dbReference>
<dbReference type="AlphaFoldDB" id="A0A0G3H6L8"/>
<keyword evidence="2" id="KW-1185">Reference proteome</keyword>
<dbReference type="STRING" id="136857.CTEST_00085"/>
<evidence type="ECO:0000313" key="2">
    <source>
        <dbReference type="Proteomes" id="UP000035540"/>
    </source>
</evidence>
<dbReference type="Proteomes" id="UP000035540">
    <property type="component" value="Chromosome"/>
</dbReference>
<gene>
    <name evidence="1" type="ORF">CTEST_00085</name>
</gene>